<name>E8U5R1_DEIML</name>
<dbReference type="EMBL" id="CP002454">
    <property type="protein sequence ID" value="ADV66400.1"/>
    <property type="molecule type" value="Genomic_DNA"/>
</dbReference>
<dbReference type="AlphaFoldDB" id="E8U5R1"/>
<keyword evidence="8" id="KW-1185">Reference proteome</keyword>
<evidence type="ECO:0000256" key="1">
    <source>
        <dbReference type="ARBA" id="ARBA00022729"/>
    </source>
</evidence>
<evidence type="ECO:0000259" key="6">
    <source>
        <dbReference type="Pfam" id="PF09864"/>
    </source>
</evidence>
<keyword evidence="3" id="KW-0564">Palmitate</keyword>
<dbReference type="HOGENOM" id="CLU_153968_0_0_0"/>
<dbReference type="Proteomes" id="UP000008635">
    <property type="component" value="Chromosome"/>
</dbReference>
<feature type="signal peptide" evidence="5">
    <location>
        <begin position="1"/>
        <end position="26"/>
    </location>
</feature>
<evidence type="ECO:0000256" key="4">
    <source>
        <dbReference type="ARBA" id="ARBA00023288"/>
    </source>
</evidence>
<evidence type="ECO:0000256" key="5">
    <source>
        <dbReference type="SAM" id="SignalP"/>
    </source>
</evidence>
<reference evidence="7 8" key="1">
    <citation type="journal article" date="2011" name="Stand. Genomic Sci.">
        <title>Complete genome sequence of Deinococcus maricopensis type strain (LB-34).</title>
        <authorList>
            <person name="Pukall R."/>
            <person name="Zeytun A."/>
            <person name="Lucas S."/>
            <person name="Lapidus A."/>
            <person name="Hammon N."/>
            <person name="Deshpande S."/>
            <person name="Nolan M."/>
            <person name="Cheng J.F."/>
            <person name="Pitluck S."/>
            <person name="Liolios K."/>
            <person name="Pagani I."/>
            <person name="Mikhailova N."/>
            <person name="Ivanova N."/>
            <person name="Mavromatis K."/>
            <person name="Pati A."/>
            <person name="Tapia R."/>
            <person name="Han C."/>
            <person name="Goodwin L."/>
            <person name="Chen A."/>
            <person name="Palaniappan K."/>
            <person name="Land M."/>
            <person name="Hauser L."/>
            <person name="Chang Y.J."/>
            <person name="Jeffries C.D."/>
            <person name="Brambilla E.M."/>
            <person name="Rohde M."/>
            <person name="Goker M."/>
            <person name="Detter J.C."/>
            <person name="Woyke T."/>
            <person name="Bristow J."/>
            <person name="Eisen J.A."/>
            <person name="Markowitz V."/>
            <person name="Hugenholtz P."/>
            <person name="Kyrpides N.C."/>
            <person name="Klenk H.P."/>
        </authorList>
    </citation>
    <scope>NUCLEOTIDE SEQUENCE [LARGE SCALE GENOMIC DNA]</scope>
    <source>
        <strain evidence="8">DSM 21211 / LMG 22137 / NRRL B-23946 / LB-34</strain>
    </source>
</reference>
<dbReference type="OrthoDB" id="71968at2"/>
<accession>E8U5R1</accession>
<dbReference type="Gene3D" id="2.40.128.200">
    <property type="match status" value="1"/>
</dbReference>
<proteinExistence type="predicted"/>
<evidence type="ECO:0000313" key="8">
    <source>
        <dbReference type="Proteomes" id="UP000008635"/>
    </source>
</evidence>
<gene>
    <name evidence="7" type="ordered locus">Deima_0744</name>
</gene>
<dbReference type="KEGG" id="dmr:Deima_0744"/>
<reference evidence="8" key="2">
    <citation type="submission" date="2011-01" db="EMBL/GenBank/DDBJ databases">
        <title>The complete genome of Deinococcus maricopensis DSM 21211.</title>
        <authorList>
            <consortium name="US DOE Joint Genome Institute (JGI-PGF)"/>
            <person name="Lucas S."/>
            <person name="Copeland A."/>
            <person name="Lapidus A."/>
            <person name="Goodwin L."/>
            <person name="Pitluck S."/>
            <person name="Kyrpides N."/>
            <person name="Mavromatis K."/>
            <person name="Pagani I."/>
            <person name="Ivanova N."/>
            <person name="Ovchinnikova G."/>
            <person name="Zeytun A."/>
            <person name="Detter J.C."/>
            <person name="Han C."/>
            <person name="Land M."/>
            <person name="Hauser L."/>
            <person name="Markowitz V."/>
            <person name="Cheng J.-F."/>
            <person name="Hugenholtz P."/>
            <person name="Woyke T."/>
            <person name="Wu D."/>
            <person name="Pukall R."/>
            <person name="Gehrich-Schroeter G."/>
            <person name="Brambilla E."/>
            <person name="Klenk H.-P."/>
            <person name="Eisen J.A."/>
        </authorList>
    </citation>
    <scope>NUCLEOTIDE SEQUENCE [LARGE SCALE GENOMIC DNA]</scope>
    <source>
        <strain evidence="8">DSM 21211 / LMG 22137 / NRRL B-23946 / LB-34</strain>
    </source>
</reference>
<evidence type="ECO:0000256" key="3">
    <source>
        <dbReference type="ARBA" id="ARBA00023139"/>
    </source>
</evidence>
<evidence type="ECO:0000313" key="7">
    <source>
        <dbReference type="EMBL" id="ADV66400.1"/>
    </source>
</evidence>
<dbReference type="Pfam" id="PF09864">
    <property type="entry name" value="MliC"/>
    <property type="match status" value="1"/>
</dbReference>
<keyword evidence="1 5" id="KW-0732">Signal</keyword>
<sequence length="127" mass="13572" precursor="true">MKLQRPGWRGVLAGALLTCGAWSAGAQEAFSYTLAQYTCDGGARVEVRYARYGAGGPRFAVVSYSGGVFGLAEAASASGERYAGLFGPKVDDHGLEWWEAKGVGTLSKFTGTDTRETKPLLRNCRTR</sequence>
<keyword evidence="2" id="KW-0472">Membrane</keyword>
<dbReference type="STRING" id="709986.Deima_0744"/>
<feature type="domain" description="C-type lysozyme inhibitor" evidence="6">
    <location>
        <begin position="37"/>
        <end position="113"/>
    </location>
</feature>
<keyword evidence="4" id="KW-0449">Lipoprotein</keyword>
<dbReference type="SUPFAM" id="SSF141488">
    <property type="entry name" value="YdhA-like"/>
    <property type="match status" value="1"/>
</dbReference>
<protein>
    <recommendedName>
        <fullName evidence="6">C-type lysozyme inhibitor domain-containing protein</fullName>
    </recommendedName>
</protein>
<organism evidence="7 8">
    <name type="scientific">Deinococcus maricopensis (strain DSM 21211 / LMG 22137 / NRRL B-23946 / LB-34)</name>
    <dbReference type="NCBI Taxonomy" id="709986"/>
    <lineage>
        <taxon>Bacteria</taxon>
        <taxon>Thermotogati</taxon>
        <taxon>Deinococcota</taxon>
        <taxon>Deinococci</taxon>
        <taxon>Deinococcales</taxon>
        <taxon>Deinococcaceae</taxon>
        <taxon>Deinococcus</taxon>
    </lineage>
</organism>
<evidence type="ECO:0000256" key="2">
    <source>
        <dbReference type="ARBA" id="ARBA00023136"/>
    </source>
</evidence>
<feature type="chain" id="PRO_5003228392" description="C-type lysozyme inhibitor domain-containing protein" evidence="5">
    <location>
        <begin position="27"/>
        <end position="127"/>
    </location>
</feature>
<dbReference type="InterPro" id="IPR018660">
    <property type="entry name" value="MliC"/>
</dbReference>
<dbReference type="RefSeq" id="WP_013555905.1">
    <property type="nucleotide sequence ID" value="NC_014958.1"/>
</dbReference>
<dbReference type="InterPro" id="IPR036328">
    <property type="entry name" value="MliC_sf"/>
</dbReference>